<keyword evidence="4" id="KW-0547">Nucleotide-binding</keyword>
<evidence type="ECO:0000256" key="9">
    <source>
        <dbReference type="SAM" id="MobiDB-lite"/>
    </source>
</evidence>
<keyword evidence="7" id="KW-0067">ATP-binding</keyword>
<dbReference type="RefSeq" id="WP_093309349.1">
    <property type="nucleotide sequence ID" value="NZ_FNYH01000006.1"/>
</dbReference>
<keyword evidence="12" id="KW-1185">Reference proteome</keyword>
<dbReference type="GO" id="GO:0005524">
    <property type="term" value="F:ATP binding"/>
    <property type="evidence" value="ECO:0007669"/>
    <property type="project" value="UniProtKB-KW"/>
</dbReference>
<keyword evidence="6 11" id="KW-0347">Helicase</keyword>
<organism evidence="11 12">
    <name type="scientific">Allopseudospirillum japonicum</name>
    <dbReference type="NCBI Taxonomy" id="64971"/>
    <lineage>
        <taxon>Bacteria</taxon>
        <taxon>Pseudomonadati</taxon>
        <taxon>Pseudomonadota</taxon>
        <taxon>Gammaproteobacteria</taxon>
        <taxon>Oceanospirillales</taxon>
        <taxon>Oceanospirillaceae</taxon>
        <taxon>Allopseudospirillum</taxon>
    </lineage>
</organism>
<dbReference type="AlphaFoldDB" id="A0A1H6S9B9"/>
<evidence type="ECO:0000256" key="4">
    <source>
        <dbReference type="ARBA" id="ARBA00022741"/>
    </source>
</evidence>
<protein>
    <submittedName>
        <fullName evidence="11">CRISPR-associated endonuclease/helicase Cas3</fullName>
    </submittedName>
</protein>
<proteinExistence type="inferred from homology"/>
<dbReference type="InterPro" id="IPR054712">
    <property type="entry name" value="Cas3-like_dom"/>
</dbReference>
<dbReference type="Pfam" id="PF22590">
    <property type="entry name" value="Cas3-like_C_2"/>
    <property type="match status" value="1"/>
</dbReference>
<dbReference type="GO" id="GO:0051607">
    <property type="term" value="P:defense response to virus"/>
    <property type="evidence" value="ECO:0007669"/>
    <property type="project" value="UniProtKB-KW"/>
</dbReference>
<evidence type="ECO:0000256" key="5">
    <source>
        <dbReference type="ARBA" id="ARBA00022801"/>
    </source>
</evidence>
<dbReference type="Gene3D" id="3.40.50.300">
    <property type="entry name" value="P-loop containing nucleotide triphosphate hydrolases"/>
    <property type="match status" value="1"/>
</dbReference>
<evidence type="ECO:0000256" key="6">
    <source>
        <dbReference type="ARBA" id="ARBA00022806"/>
    </source>
</evidence>
<evidence type="ECO:0000313" key="12">
    <source>
        <dbReference type="Proteomes" id="UP000242999"/>
    </source>
</evidence>
<dbReference type="Proteomes" id="UP000242999">
    <property type="component" value="Unassembled WGS sequence"/>
</dbReference>
<dbReference type="EMBL" id="FNYH01000006">
    <property type="protein sequence ID" value="SEI63396.1"/>
    <property type="molecule type" value="Genomic_DNA"/>
</dbReference>
<dbReference type="GO" id="GO:0046872">
    <property type="term" value="F:metal ion binding"/>
    <property type="evidence" value="ECO:0007669"/>
    <property type="project" value="UniProtKB-KW"/>
</dbReference>
<gene>
    <name evidence="11" type="ORF">SAMN05421831_10618</name>
</gene>
<keyword evidence="11" id="KW-0255">Endonuclease</keyword>
<dbReference type="Pfam" id="PF04851">
    <property type="entry name" value="ResIII"/>
    <property type="match status" value="1"/>
</dbReference>
<dbReference type="GO" id="GO:0003677">
    <property type="term" value="F:DNA binding"/>
    <property type="evidence" value="ECO:0007669"/>
    <property type="project" value="InterPro"/>
</dbReference>
<evidence type="ECO:0000256" key="3">
    <source>
        <dbReference type="ARBA" id="ARBA00022723"/>
    </source>
</evidence>
<keyword evidence="11" id="KW-0540">Nuclease</keyword>
<feature type="compositionally biased region" description="Basic and acidic residues" evidence="9">
    <location>
        <begin position="976"/>
        <end position="990"/>
    </location>
</feature>
<dbReference type="Pfam" id="PF21384">
    <property type="entry name" value="Cas3_I-F_Cas2"/>
    <property type="match status" value="1"/>
</dbReference>
<dbReference type="InterPro" id="IPR006935">
    <property type="entry name" value="Helicase/UvrB_N"/>
</dbReference>
<dbReference type="InterPro" id="IPR006483">
    <property type="entry name" value="CRISPR-assoc_Cas3_HD"/>
</dbReference>
<name>A0A1H6S9B9_9GAMM</name>
<dbReference type="InterPro" id="IPR038257">
    <property type="entry name" value="CRISPR-assoc_Cas3_HD_sf"/>
</dbReference>
<dbReference type="SUPFAM" id="SSF52540">
    <property type="entry name" value="P-loop containing nucleoside triphosphate hydrolases"/>
    <property type="match status" value="1"/>
</dbReference>
<comment type="similarity">
    <text evidence="1">In the N-terminal section; belongs to the CRISPR-associated nuclease Cas3-HD family.</text>
</comment>
<dbReference type="InterPro" id="IPR013395">
    <property type="entry name" value="CRISPR-assoc_Cas3_yers"/>
</dbReference>
<evidence type="ECO:0000256" key="7">
    <source>
        <dbReference type="ARBA" id="ARBA00022840"/>
    </source>
</evidence>
<reference evidence="12" key="1">
    <citation type="submission" date="2016-10" db="EMBL/GenBank/DDBJ databases">
        <authorList>
            <person name="Varghese N."/>
            <person name="Submissions S."/>
        </authorList>
    </citation>
    <scope>NUCLEOTIDE SEQUENCE [LARGE SCALE GENOMIC DNA]</scope>
    <source>
        <strain evidence="12">DSM 7165</strain>
    </source>
</reference>
<dbReference type="Gene3D" id="1.10.3210.30">
    <property type="match status" value="1"/>
</dbReference>
<dbReference type="InterPro" id="IPR048823">
    <property type="entry name" value="Cas3_I-F_Cas2"/>
</dbReference>
<comment type="similarity">
    <text evidence="2">In the central section; belongs to the CRISPR-associated helicase Cas3 family.</text>
</comment>
<feature type="region of interest" description="Disordered" evidence="9">
    <location>
        <begin position="975"/>
        <end position="1004"/>
    </location>
</feature>
<evidence type="ECO:0000256" key="2">
    <source>
        <dbReference type="ARBA" id="ARBA00009046"/>
    </source>
</evidence>
<dbReference type="InterPro" id="IPR027417">
    <property type="entry name" value="P-loop_NTPase"/>
</dbReference>
<dbReference type="Pfam" id="PF18019">
    <property type="entry name" value="Cas3_HD"/>
    <property type="match status" value="1"/>
</dbReference>
<keyword evidence="3" id="KW-0479">Metal-binding</keyword>
<sequence length="1131" mass="129045">MMVTFVSQCEKNALKKTRRVLDAFANRIGDHTWQTLITQEGLNTVKKMLRKTASRSTAVSCHWIRSRSRSQLLWVVGNQRKFTLEGYVPVNSTEKNLLHSEYENDWKYLPLIKALAAMAALLHDWGKASLLFQEKLNPEIKTKRQGDPLRHEWISCLLFHQFVTSQGSENHDQAWLNALMHQGIDESGFAPDALLREKSLADLPTAAALIAWLIVSHHRLPLPKDADLCKAQREKTNASFNDLLSKITSAWGYENRFDEYNTLLPKCFEFPLGLLSDSKVWRAELAYRAKDLLHHLPLLAQAMQDGSWRVILHHARLSLMLGDHYYSSQPNDHQWKTSVDLYANTDPKSKALKQKLDEHLVKVAKVTVKTVKLLPFFESEPLKATELNELAPKANTPKTFRWQDKAVRKITEWRAHTEDQSQGYFVVNMASTGCGKTIANAKMMQALSEDGESLRFILALGLRTLTLQTGDEYKKRLQLQDSDLAVLIGSKAIYELHQSGQAVDKEDIELYQAELGSESLENLQEETSEVHWQGVLPEEELTTILSTDKGKCQKYRALLYAPVLVCTIDHIMAATETKRGGRYILPCLRLMSSDLVIDEIDDFTGDDLIAIGRLVHLAGMLGRKVMISSATIPPDLALGLYNAYRQGWAIFAASRNRATRINCVYVDEFTTQTQCIGSCDQDLATYQALQQNFITQRVAKLKGQPVKRKAEILECVKLDDQPLETQYFEIIKQAVLVKHQQHHSIDPASQRQVSFGVVRVANIAPCVELTRYLLSCDWPAETEVRCMAYHSQQVLLLRHAQEKHLDEVLKRKEKTGELPAALTHPIIRNHLTTCQAKNLIFILVATPVEEVGRDHDFDWAVIEPSSFRSIIQMAGRVRRHRDGEVLVPNIGVLQYNVKGFQGGQARVFNRPGYETHQVPPLKTHDLKQDLVDETALLQSVNAIARIQKPAALQPQNRLVDLEHFATAKTFGIDQIGKPETKQVSRQDRFSRNRRNSAPPPSWSEHLHGHIHGYWWLTALPQFFKRFRKSEPTVQIYLVKKERCIEFCLREERGGGLYPIERTLNISHQPLAPEQQEKLWLQRDYSELVSQYSPNAEQEYAISVRYGEISFTHREGHQQFIYNDQLGLVKEA</sequence>
<dbReference type="OrthoDB" id="220028at2"/>
<evidence type="ECO:0000256" key="1">
    <source>
        <dbReference type="ARBA" id="ARBA00006847"/>
    </source>
</evidence>
<dbReference type="GO" id="GO:0004386">
    <property type="term" value="F:helicase activity"/>
    <property type="evidence" value="ECO:0007669"/>
    <property type="project" value="UniProtKB-KW"/>
</dbReference>
<dbReference type="GO" id="GO:0004519">
    <property type="term" value="F:endonuclease activity"/>
    <property type="evidence" value="ECO:0007669"/>
    <property type="project" value="UniProtKB-KW"/>
</dbReference>
<dbReference type="GO" id="GO:0016787">
    <property type="term" value="F:hydrolase activity"/>
    <property type="evidence" value="ECO:0007669"/>
    <property type="project" value="UniProtKB-KW"/>
</dbReference>
<evidence type="ECO:0000259" key="10">
    <source>
        <dbReference type="PROSITE" id="PS51643"/>
    </source>
</evidence>
<keyword evidence="5" id="KW-0378">Hydrolase</keyword>
<evidence type="ECO:0000313" key="11">
    <source>
        <dbReference type="EMBL" id="SEI63396.1"/>
    </source>
</evidence>
<feature type="domain" description="HD Cas3-type" evidence="10">
    <location>
        <begin position="102"/>
        <end position="282"/>
    </location>
</feature>
<dbReference type="NCBIfam" id="TIGR02562">
    <property type="entry name" value="cas3_yersinia"/>
    <property type="match status" value="1"/>
</dbReference>
<accession>A0A1H6S9B9</accession>
<evidence type="ECO:0000256" key="8">
    <source>
        <dbReference type="ARBA" id="ARBA00023118"/>
    </source>
</evidence>
<dbReference type="STRING" id="64971.SAMN05421831_10618"/>
<keyword evidence="8" id="KW-0051">Antiviral defense</keyword>
<dbReference type="PROSITE" id="PS51643">
    <property type="entry name" value="HD_CAS3"/>
    <property type="match status" value="1"/>
</dbReference>